<organism evidence="3 4">
    <name type="scientific">Verruconis gallopava</name>
    <dbReference type="NCBI Taxonomy" id="253628"/>
    <lineage>
        <taxon>Eukaryota</taxon>
        <taxon>Fungi</taxon>
        <taxon>Dikarya</taxon>
        <taxon>Ascomycota</taxon>
        <taxon>Pezizomycotina</taxon>
        <taxon>Dothideomycetes</taxon>
        <taxon>Pleosporomycetidae</taxon>
        <taxon>Venturiales</taxon>
        <taxon>Sympoventuriaceae</taxon>
        <taxon>Verruconis</taxon>
    </lineage>
</organism>
<dbReference type="GO" id="GO:0005737">
    <property type="term" value="C:cytoplasm"/>
    <property type="evidence" value="ECO:0007669"/>
    <property type="project" value="TreeGrafter"/>
</dbReference>
<dbReference type="GO" id="GO:0005634">
    <property type="term" value="C:nucleus"/>
    <property type="evidence" value="ECO:0007669"/>
    <property type="project" value="TreeGrafter"/>
</dbReference>
<dbReference type="GO" id="GO:0000724">
    <property type="term" value="P:double-strand break repair via homologous recombination"/>
    <property type="evidence" value="ECO:0007669"/>
    <property type="project" value="TreeGrafter"/>
</dbReference>
<dbReference type="OrthoDB" id="3943268at2759"/>
<dbReference type="Gene3D" id="3.40.50.300">
    <property type="entry name" value="P-loop containing nucleotide triphosphate hydrolases"/>
    <property type="match status" value="1"/>
</dbReference>
<dbReference type="PANTHER" id="PTHR13710:SF120">
    <property type="entry name" value="BIFUNCTIONAL 3'-5' EXONUCLEASE_ATP-DEPENDENT HELICASE WRN"/>
    <property type="match status" value="1"/>
</dbReference>
<dbReference type="GO" id="GO:0009378">
    <property type="term" value="F:four-way junction helicase activity"/>
    <property type="evidence" value="ECO:0007669"/>
    <property type="project" value="TreeGrafter"/>
</dbReference>
<dbReference type="GO" id="GO:0003676">
    <property type="term" value="F:nucleic acid binding"/>
    <property type="evidence" value="ECO:0007669"/>
    <property type="project" value="InterPro"/>
</dbReference>
<dbReference type="Pfam" id="PF00270">
    <property type="entry name" value="DEAD"/>
    <property type="match status" value="1"/>
</dbReference>
<gene>
    <name evidence="3" type="ORF">PV09_09461</name>
</gene>
<evidence type="ECO:0000313" key="3">
    <source>
        <dbReference type="EMBL" id="KIV98763.1"/>
    </source>
</evidence>
<evidence type="ECO:0000256" key="1">
    <source>
        <dbReference type="ARBA" id="ARBA00005446"/>
    </source>
</evidence>
<dbReference type="InParanoid" id="A0A0D2AIK8"/>
<dbReference type="EMBL" id="KN847599">
    <property type="protein sequence ID" value="KIV98763.1"/>
    <property type="molecule type" value="Genomic_DNA"/>
</dbReference>
<dbReference type="GO" id="GO:0005694">
    <property type="term" value="C:chromosome"/>
    <property type="evidence" value="ECO:0007669"/>
    <property type="project" value="TreeGrafter"/>
</dbReference>
<dbReference type="PANTHER" id="PTHR13710">
    <property type="entry name" value="DNA HELICASE RECQ FAMILY MEMBER"/>
    <property type="match status" value="1"/>
</dbReference>
<dbReference type="AlphaFoldDB" id="A0A0D2AIK8"/>
<comment type="similarity">
    <text evidence="1">Belongs to the helicase family. RecQ subfamily.</text>
</comment>
<evidence type="ECO:0000259" key="2">
    <source>
        <dbReference type="Pfam" id="PF00270"/>
    </source>
</evidence>
<sequence>MEAWTAYGGLSSVPATILRDTMRLTQILVCETEKQLGVRLTTLDYRHIAVGIGRVVVSEAFGHGYDDEVGEVEEAEVDETGESALELQNARTTQTGLTTYSVPHRFFSLASWHNGSDTDFLDDTPWAGQGACMKRERENDNTEVSELEIARPQELEEQAVDSHGVYIAVQHIVGSLDILFKSVEQEQGIHAVMKGQSLLVVILPTGGGKSLLFTVPAYLDRTGVTVVVVPFRALADNLVEWIINSGIKCIEWKPGCMSLASIVVVSADFAG</sequence>
<dbReference type="STRING" id="253628.A0A0D2AIK8"/>
<dbReference type="Proteomes" id="UP000053259">
    <property type="component" value="Unassembled WGS sequence"/>
</dbReference>
<dbReference type="InterPro" id="IPR027417">
    <property type="entry name" value="P-loop_NTPase"/>
</dbReference>
<keyword evidence="4" id="KW-1185">Reference proteome</keyword>
<evidence type="ECO:0000313" key="4">
    <source>
        <dbReference type="Proteomes" id="UP000053259"/>
    </source>
</evidence>
<dbReference type="GO" id="GO:0005524">
    <property type="term" value="F:ATP binding"/>
    <property type="evidence" value="ECO:0007669"/>
    <property type="project" value="InterPro"/>
</dbReference>
<dbReference type="HOGENOM" id="CLU_1027460_0_0_1"/>
<protein>
    <recommendedName>
        <fullName evidence="2">DEAD/DEAH-box helicase domain-containing protein</fullName>
    </recommendedName>
</protein>
<reference evidence="3 4" key="1">
    <citation type="submission" date="2015-01" db="EMBL/GenBank/DDBJ databases">
        <title>The Genome Sequence of Ochroconis gallopava CBS43764.</title>
        <authorList>
            <consortium name="The Broad Institute Genomics Platform"/>
            <person name="Cuomo C."/>
            <person name="de Hoog S."/>
            <person name="Gorbushina A."/>
            <person name="Stielow B."/>
            <person name="Teixiera M."/>
            <person name="Abouelleil A."/>
            <person name="Chapman S.B."/>
            <person name="Priest M."/>
            <person name="Young S.K."/>
            <person name="Wortman J."/>
            <person name="Nusbaum C."/>
            <person name="Birren B."/>
        </authorList>
    </citation>
    <scope>NUCLEOTIDE SEQUENCE [LARGE SCALE GENOMIC DNA]</scope>
    <source>
        <strain evidence="3 4">CBS 43764</strain>
    </source>
</reference>
<accession>A0A0D2AIK8</accession>
<dbReference type="GeneID" id="27317434"/>
<proteinExistence type="inferred from homology"/>
<name>A0A0D2AIK8_9PEZI</name>
<dbReference type="InterPro" id="IPR011545">
    <property type="entry name" value="DEAD/DEAH_box_helicase_dom"/>
</dbReference>
<feature type="domain" description="DEAD/DEAH-box helicase" evidence="2">
    <location>
        <begin position="185"/>
        <end position="247"/>
    </location>
</feature>
<dbReference type="GO" id="GO:0043138">
    <property type="term" value="F:3'-5' DNA helicase activity"/>
    <property type="evidence" value="ECO:0007669"/>
    <property type="project" value="TreeGrafter"/>
</dbReference>
<dbReference type="SUPFAM" id="SSF52540">
    <property type="entry name" value="P-loop containing nucleoside triphosphate hydrolases"/>
    <property type="match status" value="1"/>
</dbReference>
<dbReference type="RefSeq" id="XP_016208633.1">
    <property type="nucleotide sequence ID" value="XM_016363521.1"/>
</dbReference>
<dbReference type="VEuPathDB" id="FungiDB:PV09_09461"/>